<dbReference type="Gene3D" id="3.60.60.30">
    <property type="match status" value="1"/>
</dbReference>
<dbReference type="Proteomes" id="UP000515158">
    <property type="component" value="Unplaced"/>
</dbReference>
<evidence type="ECO:0000256" key="7">
    <source>
        <dbReference type="RuleBase" id="RU364138"/>
    </source>
</evidence>
<evidence type="ECO:0000256" key="3">
    <source>
        <dbReference type="ARBA" id="ARBA00022801"/>
    </source>
</evidence>
<dbReference type="CTD" id="38610"/>
<evidence type="ECO:0000313" key="8">
    <source>
        <dbReference type="Proteomes" id="UP000515158"/>
    </source>
</evidence>
<feature type="chain" id="PRO_5028510039" description="Phospholipase B-like" evidence="7">
    <location>
        <begin position="18"/>
        <end position="598"/>
    </location>
</feature>
<evidence type="ECO:0000256" key="6">
    <source>
        <dbReference type="ARBA" id="ARBA00023180"/>
    </source>
</evidence>
<dbReference type="OrthoDB" id="443524at2759"/>
<keyword evidence="6" id="KW-0325">Glycoprotein</keyword>
<reference evidence="9" key="1">
    <citation type="submission" date="2025-08" db="UniProtKB">
        <authorList>
            <consortium name="RefSeq"/>
        </authorList>
    </citation>
    <scope>IDENTIFICATION</scope>
    <source>
        <tissue evidence="9">Total insect</tissue>
    </source>
</reference>
<gene>
    <name evidence="9" type="primary">LOC117651651</name>
</gene>
<evidence type="ECO:0000256" key="5">
    <source>
        <dbReference type="ARBA" id="ARBA00023098"/>
    </source>
</evidence>
<dbReference type="GeneID" id="117651651"/>
<evidence type="ECO:0000313" key="9">
    <source>
        <dbReference type="RefSeq" id="XP_034251740.1"/>
    </source>
</evidence>
<feature type="signal peptide" evidence="7">
    <location>
        <begin position="1"/>
        <end position="17"/>
    </location>
</feature>
<proteinExistence type="inferred from homology"/>
<evidence type="ECO:0000256" key="4">
    <source>
        <dbReference type="ARBA" id="ARBA00022963"/>
    </source>
</evidence>
<dbReference type="InParanoid" id="A0A6P9A2V3"/>
<dbReference type="GO" id="GO:0004620">
    <property type="term" value="F:phospholipase activity"/>
    <property type="evidence" value="ECO:0007669"/>
    <property type="project" value="InterPro"/>
</dbReference>
<keyword evidence="5 7" id="KW-0443">Lipid metabolism</keyword>
<evidence type="ECO:0000256" key="2">
    <source>
        <dbReference type="ARBA" id="ARBA00022729"/>
    </source>
</evidence>
<dbReference type="AlphaFoldDB" id="A0A6P9A2V3"/>
<dbReference type="PANTHER" id="PTHR12370">
    <property type="entry name" value="PHOSPHOLIPASE B-RELATED"/>
    <property type="match status" value="1"/>
</dbReference>
<name>A0A6P9A2V3_THRPL</name>
<keyword evidence="3 7" id="KW-0378">Hydrolase</keyword>
<dbReference type="EC" id="3.1.1.-" evidence="7"/>
<comment type="function">
    <text evidence="7">Putative phospholipase.</text>
</comment>
<dbReference type="KEGG" id="tpal:117651651"/>
<sequence>MRSLLLALLLGAAACSAATLIQAETPETPDQQHGPEEPQEIAYVSFDASDKLKVTVLETDDPEEAEKDIPADYVAKAVYRNLINQTGWAYLELQTNAAVDDERQARAAGALEGYLSAGILHMHVNNVARPFCDGRQALCARIQKFLERNLGWVGSMVKKQAGKDVYWHQVKLFYVQQDALLEGYNLKRAQDLSLPELTQNDILWLNVQGDLEDLVSALASSEDGLDNEATVMERGRVLGSGSCSALIKLLPGSKDLFVSHDTWSSYETMLRVQKKYVLNYQMGPGRARSELLPGRAMSFSSYPGVLTSGDDFYIMSTGLVSLETTIGNGNASLWQYVKPVGQVAEGTRSMVANRLATSGRMWTQLFSKYNSGTYNNQWMVVDYTRLVPQSEGQSKSGLLYVLEQLPGFIKAEDLTSVLLSQGYWASYNVPYFKDVFSMGGNEPLVRKFGDWFTFEHSPRAEIFRRDQGKVSDLQGMWRLMRSNDFKNDPLSVCNCTPTHNGENAIAARSDLNPADGKYPWGALGHRNHGATDTKITSKELAASLRFLGESGPPHYSESCPVFSWSTADFAATTPHQGLPDAWKFPPVVHPWAWGLNHF</sequence>
<comment type="similarity">
    <text evidence="1 7">Belongs to the phospholipase B-like family.</text>
</comment>
<keyword evidence="4 7" id="KW-0442">Lipid degradation</keyword>
<dbReference type="GO" id="GO:0005576">
    <property type="term" value="C:extracellular region"/>
    <property type="evidence" value="ECO:0007669"/>
    <property type="project" value="TreeGrafter"/>
</dbReference>
<evidence type="ECO:0000256" key="1">
    <source>
        <dbReference type="ARBA" id="ARBA00007835"/>
    </source>
</evidence>
<dbReference type="Pfam" id="PF04916">
    <property type="entry name" value="Phospholip_B"/>
    <property type="match status" value="1"/>
</dbReference>
<dbReference type="FunCoup" id="A0A6P9A2V3">
    <property type="interactions" value="43"/>
</dbReference>
<dbReference type="PANTHER" id="PTHR12370:SF3">
    <property type="entry name" value="PHOSPHOLIPASE B-LIKE 2-RELATED"/>
    <property type="match status" value="1"/>
</dbReference>
<organism evidence="9">
    <name type="scientific">Thrips palmi</name>
    <name type="common">Melon thrips</name>
    <dbReference type="NCBI Taxonomy" id="161013"/>
    <lineage>
        <taxon>Eukaryota</taxon>
        <taxon>Metazoa</taxon>
        <taxon>Ecdysozoa</taxon>
        <taxon>Arthropoda</taxon>
        <taxon>Hexapoda</taxon>
        <taxon>Insecta</taxon>
        <taxon>Pterygota</taxon>
        <taxon>Neoptera</taxon>
        <taxon>Paraneoptera</taxon>
        <taxon>Thysanoptera</taxon>
        <taxon>Terebrantia</taxon>
        <taxon>Thripoidea</taxon>
        <taxon>Thripidae</taxon>
        <taxon>Thrips</taxon>
    </lineage>
</organism>
<dbReference type="PROSITE" id="PS51257">
    <property type="entry name" value="PROKAR_LIPOPROTEIN"/>
    <property type="match status" value="1"/>
</dbReference>
<keyword evidence="8" id="KW-1185">Reference proteome</keyword>
<dbReference type="RefSeq" id="XP_034251740.1">
    <property type="nucleotide sequence ID" value="XM_034395849.1"/>
</dbReference>
<keyword evidence="2 7" id="KW-0732">Signal</keyword>
<dbReference type="GO" id="GO:0009395">
    <property type="term" value="P:phospholipid catabolic process"/>
    <property type="evidence" value="ECO:0007669"/>
    <property type="project" value="TreeGrafter"/>
</dbReference>
<protein>
    <recommendedName>
        <fullName evidence="7">Phospholipase B-like</fullName>
        <ecNumber evidence="7">3.1.1.-</ecNumber>
    </recommendedName>
</protein>
<dbReference type="InterPro" id="IPR007000">
    <property type="entry name" value="PLipase_B-like"/>
</dbReference>
<accession>A0A6P9A2V3</accession>